<dbReference type="Proteomes" id="UP001228581">
    <property type="component" value="Unassembled WGS sequence"/>
</dbReference>
<accession>A0ABT7CYP7</accession>
<evidence type="ECO:0008006" key="3">
    <source>
        <dbReference type="Google" id="ProtNLM"/>
    </source>
</evidence>
<dbReference type="RefSeq" id="WP_314005874.1">
    <property type="nucleotide sequence ID" value="NZ_JASJOT010000065.1"/>
</dbReference>
<reference evidence="1 2" key="1">
    <citation type="submission" date="2023-05" db="EMBL/GenBank/DDBJ databases">
        <authorList>
            <person name="Zhang X."/>
        </authorList>
    </citation>
    <scope>NUCLEOTIDE SEQUENCE [LARGE SCALE GENOMIC DNA]</scope>
    <source>
        <strain evidence="1 2">DM2B3-1</strain>
    </source>
</reference>
<gene>
    <name evidence="1" type="ORF">QNI19_38610</name>
</gene>
<protein>
    <recommendedName>
        <fullName evidence="3">DUF4488 domain-containing protein</fullName>
    </recommendedName>
</protein>
<dbReference type="PROSITE" id="PS51257">
    <property type="entry name" value="PROKAR_LIPOPROTEIN"/>
    <property type="match status" value="1"/>
</dbReference>
<name>A0ABT7CYP7_9BACT</name>
<organism evidence="1 2">
    <name type="scientific">Xanthocytophaga flava</name>
    <dbReference type="NCBI Taxonomy" id="3048013"/>
    <lineage>
        <taxon>Bacteria</taxon>
        <taxon>Pseudomonadati</taxon>
        <taxon>Bacteroidota</taxon>
        <taxon>Cytophagia</taxon>
        <taxon>Cytophagales</taxon>
        <taxon>Rhodocytophagaceae</taxon>
        <taxon>Xanthocytophaga</taxon>
    </lineage>
</organism>
<dbReference type="EMBL" id="JASJOT010000065">
    <property type="protein sequence ID" value="MDJ1498904.1"/>
    <property type="molecule type" value="Genomic_DNA"/>
</dbReference>
<keyword evidence="2" id="KW-1185">Reference proteome</keyword>
<comment type="caution">
    <text evidence="1">The sequence shown here is derived from an EMBL/GenBank/DDBJ whole genome shotgun (WGS) entry which is preliminary data.</text>
</comment>
<evidence type="ECO:0000313" key="2">
    <source>
        <dbReference type="Proteomes" id="UP001228581"/>
    </source>
</evidence>
<proteinExistence type="predicted"/>
<sequence>MKRYVVKLCVYLHIGLMVSCIQNNQESTSQQSLTTSKRDSALLKIMQCGVRSKDLDEEIYLKSFSEKEINRLYGEWILTDISNIGEPSFLDSLSIKEIGTKLTITKDYFSFESGGITIKNPTYKLNSYDKNYSERDAIAKTFYWGYRPNRENIYELAVNKSTYFEIIYYSELAYYANSQFFFFKKIRP</sequence>
<evidence type="ECO:0000313" key="1">
    <source>
        <dbReference type="EMBL" id="MDJ1498904.1"/>
    </source>
</evidence>